<sequence length="127" mass="15119">MNEQVEKWLLKAEHDLIVARNETKIEGAPTDVICFHCQQAVEKYLKAFLTHHQVDMRRTHNIAELLTLCIERDRDFEELKKRRIYELTIYAVQVRYPDDFYIPSPEETAEALTMAEYTRAFVMRKLS</sequence>
<dbReference type="HOGENOM" id="CLU_123170_0_0_12"/>
<dbReference type="EMBL" id="CP001698">
    <property type="protein sequence ID" value="ADN02630.1"/>
    <property type="molecule type" value="Genomic_DNA"/>
</dbReference>
<reference evidence="2 3" key="2">
    <citation type="journal article" date="2010" name="J. Bacteriol.">
        <title>Genome sequence of the polysaccharide-degrading, thermophilic anaerobe Spirochaeta thermophila DSM 6192.</title>
        <authorList>
            <person name="Angelov A."/>
            <person name="Liebl S."/>
            <person name="Ballschmiter M."/>
            <person name="Bomeke M."/>
            <person name="Lehmann R."/>
            <person name="Liesegang H."/>
            <person name="Daniel R."/>
            <person name="Liebl W."/>
        </authorList>
    </citation>
    <scope>NUCLEOTIDE SEQUENCE [LARGE SCALE GENOMIC DNA]</scope>
    <source>
        <strain evidence="3">ATCC 49972 / DSM 6192 / RI 19.B1</strain>
    </source>
</reference>
<dbReference type="Proteomes" id="UP000001296">
    <property type="component" value="Chromosome"/>
</dbReference>
<dbReference type="PROSITE" id="PS50910">
    <property type="entry name" value="HEPN"/>
    <property type="match status" value="1"/>
</dbReference>
<name>E0RNN9_WINT6</name>
<dbReference type="KEGG" id="sta:STHERM_c16920"/>
<evidence type="ECO:0000313" key="2">
    <source>
        <dbReference type="EMBL" id="ADN02630.1"/>
    </source>
</evidence>
<organism evidence="2 3">
    <name type="scientific">Winmispira thermophila (strain ATCC 49972 / DSM 6192 / RI 19.B1)</name>
    <name type="common">Spirochaeta thermophila</name>
    <dbReference type="NCBI Taxonomy" id="665571"/>
    <lineage>
        <taxon>Bacteria</taxon>
        <taxon>Pseudomonadati</taxon>
        <taxon>Spirochaetota</taxon>
        <taxon>Spirochaetia</taxon>
        <taxon>Winmispirales</taxon>
        <taxon>Winmispiraceae</taxon>
        <taxon>Winmispira</taxon>
    </lineage>
</organism>
<dbReference type="Gene3D" id="1.20.120.330">
    <property type="entry name" value="Nucleotidyltransferases domain 2"/>
    <property type="match status" value="1"/>
</dbReference>
<dbReference type="PaxDb" id="665571-STHERM_c16920"/>
<proteinExistence type="predicted"/>
<reference key="1">
    <citation type="submission" date="2009-08" db="EMBL/GenBank/DDBJ databases">
        <title>The genome sequence of Spirochaeta thermophila DSM6192.</title>
        <authorList>
            <person name="Angelov A."/>
            <person name="Mientus M."/>
            <person name="Wittenberg S."/>
            <person name="Lehmann R."/>
            <person name="Liesegang H."/>
            <person name="Daniel R."/>
            <person name="Liebl W."/>
        </authorList>
    </citation>
    <scope>NUCLEOTIDE SEQUENCE</scope>
    <source>
        <strain>DSM 6192</strain>
    </source>
</reference>
<evidence type="ECO:0000259" key="1">
    <source>
        <dbReference type="PROSITE" id="PS50910"/>
    </source>
</evidence>
<dbReference type="SMART" id="SM00748">
    <property type="entry name" value="HEPN"/>
    <property type="match status" value="1"/>
</dbReference>
<dbReference type="RefSeq" id="WP_013314469.1">
    <property type="nucleotide sequence ID" value="NC_014484.1"/>
</dbReference>
<feature type="domain" description="HEPN" evidence="1">
    <location>
        <begin position="11"/>
        <end position="118"/>
    </location>
</feature>
<dbReference type="SUPFAM" id="SSF81593">
    <property type="entry name" value="Nucleotidyltransferase substrate binding subunit/domain"/>
    <property type="match status" value="1"/>
</dbReference>
<dbReference type="eggNOG" id="COG2250">
    <property type="taxonomic scope" value="Bacteria"/>
</dbReference>
<gene>
    <name evidence="2" type="ordered locus">STHERM_c16920</name>
</gene>
<evidence type="ECO:0000313" key="3">
    <source>
        <dbReference type="Proteomes" id="UP000001296"/>
    </source>
</evidence>
<protein>
    <submittedName>
        <fullName evidence="2">HEPN domain protein</fullName>
    </submittedName>
</protein>
<dbReference type="AlphaFoldDB" id="E0RNN9"/>
<dbReference type="Pfam" id="PF05168">
    <property type="entry name" value="HEPN"/>
    <property type="match status" value="1"/>
</dbReference>
<accession>E0RNN9</accession>
<dbReference type="InterPro" id="IPR007842">
    <property type="entry name" value="HEPN_dom"/>
</dbReference>